<evidence type="ECO:0000256" key="8">
    <source>
        <dbReference type="ARBA" id="ARBA00023136"/>
    </source>
</evidence>
<evidence type="ECO:0008006" key="11">
    <source>
        <dbReference type="Google" id="ProtNLM"/>
    </source>
</evidence>
<dbReference type="AlphaFoldDB" id="A0A381NDP1"/>
<dbReference type="PANTHER" id="PTHR33909:SF1">
    <property type="entry name" value="SEC TRANSLOCON ACCESSORY COMPLEX SUBUNIT YAJC"/>
    <property type="match status" value="1"/>
</dbReference>
<keyword evidence="4 9" id="KW-0812">Transmembrane</keyword>
<evidence type="ECO:0000256" key="9">
    <source>
        <dbReference type="SAM" id="Phobius"/>
    </source>
</evidence>
<evidence type="ECO:0000256" key="2">
    <source>
        <dbReference type="ARBA" id="ARBA00022448"/>
    </source>
</evidence>
<dbReference type="NCBIfam" id="TIGR00739">
    <property type="entry name" value="yajC"/>
    <property type="match status" value="1"/>
</dbReference>
<organism evidence="10">
    <name type="scientific">marine metagenome</name>
    <dbReference type="NCBI Taxonomy" id="408172"/>
    <lineage>
        <taxon>unclassified sequences</taxon>
        <taxon>metagenomes</taxon>
        <taxon>ecological metagenomes</taxon>
    </lineage>
</organism>
<proteinExistence type="predicted"/>
<feature type="non-terminal residue" evidence="10">
    <location>
        <position position="1"/>
    </location>
</feature>
<dbReference type="Pfam" id="PF02699">
    <property type="entry name" value="YajC"/>
    <property type="match status" value="1"/>
</dbReference>
<keyword evidence="5" id="KW-0653">Protein transport</keyword>
<evidence type="ECO:0000256" key="1">
    <source>
        <dbReference type="ARBA" id="ARBA00004162"/>
    </source>
</evidence>
<keyword evidence="8 9" id="KW-0472">Membrane</keyword>
<dbReference type="GO" id="GO:0005886">
    <property type="term" value="C:plasma membrane"/>
    <property type="evidence" value="ECO:0007669"/>
    <property type="project" value="UniProtKB-SubCell"/>
</dbReference>
<dbReference type="InterPro" id="IPR003849">
    <property type="entry name" value="Preprotein_translocase_YajC"/>
</dbReference>
<dbReference type="GO" id="GO:0015031">
    <property type="term" value="P:protein transport"/>
    <property type="evidence" value="ECO:0007669"/>
    <property type="project" value="UniProtKB-KW"/>
</dbReference>
<evidence type="ECO:0000256" key="3">
    <source>
        <dbReference type="ARBA" id="ARBA00022475"/>
    </source>
</evidence>
<dbReference type="EMBL" id="UINC01000288">
    <property type="protein sequence ID" value="SUZ52685.1"/>
    <property type="molecule type" value="Genomic_DNA"/>
</dbReference>
<evidence type="ECO:0000313" key="10">
    <source>
        <dbReference type="EMBL" id="SUZ52685.1"/>
    </source>
</evidence>
<dbReference type="SMART" id="SM01323">
    <property type="entry name" value="YajC"/>
    <property type="match status" value="1"/>
</dbReference>
<sequence length="92" mass="10299">VNLGFAIQIVGFMAIIYFMLFRPQMKERKRHEEMLSSVKKGDDIVTAGGIIGKIVHAEETQLTVRTGETTRVTVDRSRIAAVLDHKGNAQEE</sequence>
<dbReference type="PRINTS" id="PR01853">
    <property type="entry name" value="YAJCTRNLCASE"/>
</dbReference>
<accession>A0A381NDP1</accession>
<gene>
    <name evidence="10" type="ORF">METZ01_LOCUS5539</name>
</gene>
<keyword evidence="2" id="KW-0813">Transport</keyword>
<keyword evidence="6 9" id="KW-1133">Transmembrane helix</keyword>
<keyword evidence="3" id="KW-1003">Cell membrane</keyword>
<keyword evidence="7" id="KW-0811">Translocation</keyword>
<feature type="transmembrane region" description="Helical" evidence="9">
    <location>
        <begin position="6"/>
        <end position="21"/>
    </location>
</feature>
<evidence type="ECO:0000256" key="5">
    <source>
        <dbReference type="ARBA" id="ARBA00022927"/>
    </source>
</evidence>
<protein>
    <recommendedName>
        <fullName evidence="11">Preprotein translocase subunit YajC</fullName>
    </recommendedName>
</protein>
<comment type="subcellular location">
    <subcellularLocation>
        <location evidence="1">Cell membrane</location>
        <topology evidence="1">Single-pass membrane protein</topology>
    </subcellularLocation>
</comment>
<dbReference type="PANTHER" id="PTHR33909">
    <property type="entry name" value="SEC TRANSLOCON ACCESSORY COMPLEX SUBUNIT YAJC"/>
    <property type="match status" value="1"/>
</dbReference>
<evidence type="ECO:0000256" key="7">
    <source>
        <dbReference type="ARBA" id="ARBA00023010"/>
    </source>
</evidence>
<evidence type="ECO:0000256" key="6">
    <source>
        <dbReference type="ARBA" id="ARBA00022989"/>
    </source>
</evidence>
<evidence type="ECO:0000256" key="4">
    <source>
        <dbReference type="ARBA" id="ARBA00022692"/>
    </source>
</evidence>
<name>A0A381NDP1_9ZZZZ</name>
<reference evidence="10" key="1">
    <citation type="submission" date="2018-05" db="EMBL/GenBank/DDBJ databases">
        <authorList>
            <person name="Lanie J.A."/>
            <person name="Ng W.-L."/>
            <person name="Kazmierczak K.M."/>
            <person name="Andrzejewski T.M."/>
            <person name="Davidsen T.M."/>
            <person name="Wayne K.J."/>
            <person name="Tettelin H."/>
            <person name="Glass J.I."/>
            <person name="Rusch D."/>
            <person name="Podicherti R."/>
            <person name="Tsui H.-C.T."/>
            <person name="Winkler M.E."/>
        </authorList>
    </citation>
    <scope>NUCLEOTIDE SEQUENCE</scope>
</reference>